<evidence type="ECO:0000313" key="13">
    <source>
        <dbReference type="EMBL" id="OGG92802.1"/>
    </source>
</evidence>
<dbReference type="EC" id="6.1.1.16" evidence="9"/>
<dbReference type="GO" id="GO:0004817">
    <property type="term" value="F:cysteine-tRNA ligase activity"/>
    <property type="evidence" value="ECO:0007669"/>
    <property type="project" value="UniProtKB-UniRule"/>
</dbReference>
<evidence type="ECO:0000256" key="9">
    <source>
        <dbReference type="HAMAP-Rule" id="MF_00041"/>
    </source>
</evidence>
<dbReference type="PRINTS" id="PR00983">
    <property type="entry name" value="TRNASYNTHCYS"/>
</dbReference>
<comment type="catalytic activity">
    <reaction evidence="9">
        <text>tRNA(Cys) + L-cysteine + ATP = L-cysteinyl-tRNA(Cys) + AMP + diphosphate</text>
        <dbReference type="Rhea" id="RHEA:17773"/>
        <dbReference type="Rhea" id="RHEA-COMP:9661"/>
        <dbReference type="Rhea" id="RHEA-COMP:9679"/>
        <dbReference type="ChEBI" id="CHEBI:30616"/>
        <dbReference type="ChEBI" id="CHEBI:33019"/>
        <dbReference type="ChEBI" id="CHEBI:35235"/>
        <dbReference type="ChEBI" id="CHEBI:78442"/>
        <dbReference type="ChEBI" id="CHEBI:78517"/>
        <dbReference type="ChEBI" id="CHEBI:456215"/>
        <dbReference type="EC" id="6.1.1.16"/>
    </reaction>
</comment>
<evidence type="ECO:0000313" key="14">
    <source>
        <dbReference type="Proteomes" id="UP000176867"/>
    </source>
</evidence>
<dbReference type="InterPro" id="IPR009080">
    <property type="entry name" value="tRNAsynth_Ia_anticodon-bd"/>
</dbReference>
<keyword evidence="6 9" id="KW-0067">ATP-binding</keyword>
<evidence type="ECO:0000256" key="2">
    <source>
        <dbReference type="ARBA" id="ARBA00022598"/>
    </source>
</evidence>
<evidence type="ECO:0000259" key="11">
    <source>
        <dbReference type="Pfam" id="PF01406"/>
    </source>
</evidence>
<dbReference type="SUPFAM" id="SSF47323">
    <property type="entry name" value="Anticodon-binding domain of a subclass of class I aminoacyl-tRNA synthetases"/>
    <property type="match status" value="1"/>
</dbReference>
<feature type="short sequence motif" description="'HIGH' region" evidence="9">
    <location>
        <begin position="36"/>
        <end position="46"/>
    </location>
</feature>
<dbReference type="EMBL" id="MFMU01000020">
    <property type="protein sequence ID" value="OGG92802.1"/>
    <property type="molecule type" value="Genomic_DNA"/>
</dbReference>
<feature type="binding site" evidence="9">
    <location>
        <position position="288"/>
    </location>
    <ligand>
        <name>ATP</name>
        <dbReference type="ChEBI" id="CHEBI:30616"/>
    </ligand>
</feature>
<evidence type="ECO:0000256" key="8">
    <source>
        <dbReference type="ARBA" id="ARBA00023146"/>
    </source>
</evidence>
<feature type="binding site" evidence="9">
    <location>
        <position position="34"/>
    </location>
    <ligand>
        <name>Zn(2+)</name>
        <dbReference type="ChEBI" id="CHEBI:29105"/>
    </ligand>
</feature>
<keyword evidence="2 9" id="KW-0436">Ligase</keyword>
<evidence type="ECO:0000256" key="7">
    <source>
        <dbReference type="ARBA" id="ARBA00022917"/>
    </source>
</evidence>
<dbReference type="Gene3D" id="3.40.50.620">
    <property type="entry name" value="HUPs"/>
    <property type="match status" value="1"/>
</dbReference>
<dbReference type="InterPro" id="IPR024909">
    <property type="entry name" value="Cys-tRNA/MSH_ligase"/>
</dbReference>
<dbReference type="GO" id="GO:0005524">
    <property type="term" value="F:ATP binding"/>
    <property type="evidence" value="ECO:0007669"/>
    <property type="project" value="UniProtKB-UniRule"/>
</dbReference>
<dbReference type="GO" id="GO:0005829">
    <property type="term" value="C:cytosol"/>
    <property type="evidence" value="ECO:0007669"/>
    <property type="project" value="TreeGrafter"/>
</dbReference>
<evidence type="ECO:0000256" key="6">
    <source>
        <dbReference type="ARBA" id="ARBA00022840"/>
    </source>
</evidence>
<comment type="subunit">
    <text evidence="1 9">Monomer.</text>
</comment>
<dbReference type="SUPFAM" id="SSF52374">
    <property type="entry name" value="Nucleotidylyl transferase"/>
    <property type="match status" value="1"/>
</dbReference>
<comment type="subcellular location">
    <subcellularLocation>
        <location evidence="9">Cytoplasm</location>
    </subcellularLocation>
</comment>
<gene>
    <name evidence="9" type="primary">cysS</name>
    <name evidence="13" type="ORF">A2609_03205</name>
</gene>
<dbReference type="CDD" id="cd00672">
    <property type="entry name" value="CysRS_core"/>
    <property type="match status" value="1"/>
</dbReference>
<dbReference type="HAMAP" id="MF_00041">
    <property type="entry name" value="Cys_tRNA_synth"/>
    <property type="match status" value="1"/>
</dbReference>
<comment type="caution">
    <text evidence="9">Lacks conserved residue(s) required for the propagation of feature annotation.</text>
</comment>
<evidence type="ECO:0000256" key="1">
    <source>
        <dbReference type="ARBA" id="ARBA00011245"/>
    </source>
</evidence>
<keyword evidence="8 9" id="KW-0030">Aminoacyl-tRNA synthetase</keyword>
<feature type="region of interest" description="Disordered" evidence="10">
    <location>
        <begin position="455"/>
        <end position="474"/>
    </location>
</feature>
<keyword evidence="7 9" id="KW-0648">Protein biosynthesis</keyword>
<dbReference type="Pfam" id="PF01406">
    <property type="entry name" value="tRNA-synt_1e"/>
    <property type="match status" value="1"/>
</dbReference>
<comment type="caution">
    <text evidence="13">The sequence shown here is derived from an EMBL/GenBank/DDBJ whole genome shotgun (WGS) entry which is preliminary data.</text>
</comment>
<dbReference type="InterPro" id="IPR015803">
    <property type="entry name" value="Cys-tRNA-ligase"/>
</dbReference>
<proteinExistence type="inferred from homology"/>
<dbReference type="AlphaFoldDB" id="A0A1F6G3V2"/>
<keyword evidence="9" id="KW-0963">Cytoplasm</keyword>
<comment type="similarity">
    <text evidence="9">Belongs to the class-I aminoacyl-tRNA synthetase family.</text>
</comment>
<feature type="binding site" evidence="9">
    <location>
        <position position="257"/>
    </location>
    <ligand>
        <name>Zn(2+)</name>
        <dbReference type="ChEBI" id="CHEBI:29105"/>
    </ligand>
</feature>
<evidence type="ECO:0000256" key="10">
    <source>
        <dbReference type="SAM" id="MobiDB-lite"/>
    </source>
</evidence>
<sequence>MEKHTARIFFTNTLSGKKELFIPQKPGIALMYTCGPTVYGPAHIGNLRAFIFSDTIARVLKVAGYRVRRVINITDFGHLVSDGDDGEDKMTKGLRREGLTLTLENMRAMAEKYAAIFFEDIAFLNIDTKEITFPRASDYIAEQIAFITTLEQKGYAYRTRDGVYFDTARFSGYGKLGGITMCCQQENTRIKKNKEKHAPADFVLWKSDSKLGWESPWGRGFPGWHIECSAMARSLLGQEIDIHTGGEDHIAIHHNNEIAQSEAASGRTFVHYWMHNAFLNMGSEKISKSLGNAVYLSDVITKKFNPLALRYFFLQAHYRTPLSFSWDALAGAASALNRLWDIAREIAIESKHKSAPSEIRERFLATMRDDLATPQALSVLWDSLRSEEYTPEEKWGLIEDADVHLGLSLVNPPATNGLTEKNVPEEIRDMLARRQAARDSKDFKEADRIRGEISDRGYRVDDGPNGPVLTRTTL</sequence>
<comment type="cofactor">
    <cofactor evidence="9">
        <name>Zn(2+)</name>
        <dbReference type="ChEBI" id="CHEBI:29105"/>
    </cofactor>
    <text evidence="9">Binds 1 zinc ion per subunit.</text>
</comment>
<reference evidence="13 14" key="1">
    <citation type="journal article" date="2016" name="Nat. Commun.">
        <title>Thousands of microbial genomes shed light on interconnected biogeochemical processes in an aquifer system.</title>
        <authorList>
            <person name="Anantharaman K."/>
            <person name="Brown C.T."/>
            <person name="Hug L.A."/>
            <person name="Sharon I."/>
            <person name="Castelle C.J."/>
            <person name="Probst A.J."/>
            <person name="Thomas B.C."/>
            <person name="Singh A."/>
            <person name="Wilkins M.J."/>
            <person name="Karaoz U."/>
            <person name="Brodie E.L."/>
            <person name="Williams K.H."/>
            <person name="Hubbard S.S."/>
            <person name="Banfield J.F."/>
        </authorList>
    </citation>
    <scope>NUCLEOTIDE SEQUENCE [LARGE SCALE GENOMIC DNA]</scope>
</reference>
<dbReference type="InterPro" id="IPR032678">
    <property type="entry name" value="tRNA-synt_1_cat_dom"/>
</dbReference>
<accession>A0A1F6G3V2</accession>
<evidence type="ECO:0000256" key="4">
    <source>
        <dbReference type="ARBA" id="ARBA00022741"/>
    </source>
</evidence>
<dbReference type="GO" id="GO:0008270">
    <property type="term" value="F:zinc ion binding"/>
    <property type="evidence" value="ECO:0007669"/>
    <property type="project" value="UniProtKB-UniRule"/>
</dbReference>
<dbReference type="Pfam" id="PF23493">
    <property type="entry name" value="CysS_C"/>
    <property type="match status" value="1"/>
</dbReference>
<protein>
    <recommendedName>
        <fullName evidence="9">Cysteine--tRNA ligase</fullName>
        <ecNumber evidence="9">6.1.1.16</ecNumber>
    </recommendedName>
    <alternativeName>
        <fullName evidence="9">Cysteinyl-tRNA synthetase</fullName>
        <shortName evidence="9">CysRS</shortName>
    </alternativeName>
</protein>
<evidence type="ECO:0000256" key="5">
    <source>
        <dbReference type="ARBA" id="ARBA00022833"/>
    </source>
</evidence>
<name>A0A1F6G3V2_9BACT</name>
<dbReference type="InterPro" id="IPR014729">
    <property type="entry name" value="Rossmann-like_a/b/a_fold"/>
</dbReference>
<dbReference type="InterPro" id="IPR056411">
    <property type="entry name" value="CysS_C"/>
</dbReference>
<dbReference type="GO" id="GO:0006423">
    <property type="term" value="P:cysteinyl-tRNA aminoacylation"/>
    <property type="evidence" value="ECO:0007669"/>
    <property type="project" value="UniProtKB-UniRule"/>
</dbReference>
<feature type="domain" description="Cysteinyl-tRNA ligase anticodon binding" evidence="12">
    <location>
        <begin position="423"/>
        <end position="463"/>
    </location>
</feature>
<keyword evidence="5 9" id="KW-0862">Zinc</keyword>
<dbReference type="Proteomes" id="UP000176867">
    <property type="component" value="Unassembled WGS sequence"/>
</dbReference>
<dbReference type="PANTHER" id="PTHR10890">
    <property type="entry name" value="CYSTEINYL-TRNA SYNTHETASE"/>
    <property type="match status" value="1"/>
</dbReference>
<feature type="binding site" evidence="9">
    <location>
        <position position="253"/>
    </location>
    <ligand>
        <name>Zn(2+)</name>
        <dbReference type="ChEBI" id="CHEBI:29105"/>
    </ligand>
</feature>
<keyword evidence="4 9" id="KW-0547">Nucleotide-binding</keyword>
<evidence type="ECO:0000259" key="12">
    <source>
        <dbReference type="Pfam" id="PF23493"/>
    </source>
</evidence>
<keyword evidence="3 9" id="KW-0479">Metal-binding</keyword>
<dbReference type="STRING" id="1798533.A2609_03205"/>
<feature type="binding site" evidence="9">
    <location>
        <position position="228"/>
    </location>
    <ligand>
        <name>Zn(2+)</name>
        <dbReference type="ChEBI" id="CHEBI:29105"/>
    </ligand>
</feature>
<dbReference type="NCBIfam" id="TIGR00435">
    <property type="entry name" value="cysS"/>
    <property type="match status" value="1"/>
</dbReference>
<dbReference type="Gene3D" id="1.20.120.1910">
    <property type="entry name" value="Cysteine-tRNA ligase, C-terminal anti-codon recognition domain"/>
    <property type="match status" value="1"/>
</dbReference>
<evidence type="ECO:0000256" key="3">
    <source>
        <dbReference type="ARBA" id="ARBA00022723"/>
    </source>
</evidence>
<feature type="domain" description="tRNA synthetases class I catalytic" evidence="11">
    <location>
        <begin position="26"/>
        <end position="332"/>
    </location>
</feature>
<dbReference type="PANTHER" id="PTHR10890:SF3">
    <property type="entry name" value="CYSTEINE--TRNA LIGASE, CYTOPLASMIC"/>
    <property type="match status" value="1"/>
</dbReference>
<organism evidence="13 14">
    <name type="scientific">Candidatus Kaiserbacteria bacterium RIFOXYD1_FULL_47_14</name>
    <dbReference type="NCBI Taxonomy" id="1798533"/>
    <lineage>
        <taxon>Bacteria</taxon>
        <taxon>Candidatus Kaiseribacteriota</taxon>
    </lineage>
</organism>